<evidence type="ECO:0000259" key="7">
    <source>
        <dbReference type="PROSITE" id="PS50217"/>
    </source>
</evidence>
<feature type="compositionally biased region" description="Low complexity" evidence="6">
    <location>
        <begin position="18"/>
        <end position="29"/>
    </location>
</feature>
<feature type="domain" description="BZIP" evidence="7">
    <location>
        <begin position="58"/>
        <end position="121"/>
    </location>
</feature>
<dbReference type="Gene3D" id="1.20.5.170">
    <property type="match status" value="1"/>
</dbReference>
<keyword evidence="9" id="KW-1185">Reference proteome</keyword>
<dbReference type="Pfam" id="PF00170">
    <property type="entry name" value="bZIP_1"/>
    <property type="match status" value="1"/>
</dbReference>
<evidence type="ECO:0000313" key="8">
    <source>
        <dbReference type="EMBL" id="GAA5801106.1"/>
    </source>
</evidence>
<gene>
    <name evidence="8" type="ORF">HPULCUR_006548</name>
</gene>
<evidence type="ECO:0000256" key="4">
    <source>
        <dbReference type="ARBA" id="ARBA00023242"/>
    </source>
</evidence>
<dbReference type="PROSITE" id="PS50217">
    <property type="entry name" value="BZIP"/>
    <property type="match status" value="1"/>
</dbReference>
<evidence type="ECO:0000256" key="6">
    <source>
        <dbReference type="SAM" id="MobiDB-lite"/>
    </source>
</evidence>
<feature type="coiled-coil region" evidence="5">
    <location>
        <begin position="83"/>
        <end position="117"/>
    </location>
</feature>
<dbReference type="CDD" id="cd14687">
    <property type="entry name" value="bZIP_ATF2"/>
    <property type="match status" value="1"/>
</dbReference>
<comment type="subcellular location">
    <subcellularLocation>
        <location evidence="1">Nucleus</location>
    </subcellularLocation>
</comment>
<evidence type="ECO:0000256" key="5">
    <source>
        <dbReference type="SAM" id="Coils"/>
    </source>
</evidence>
<dbReference type="SUPFAM" id="SSF57959">
    <property type="entry name" value="Leucine zipper domain"/>
    <property type="match status" value="1"/>
</dbReference>
<reference evidence="8 9" key="1">
    <citation type="submission" date="2024-04" db="EMBL/GenBank/DDBJ databases">
        <title>genome sequences of Mucor flavus KT1a and Helicostylum pulchrum KT1b strains isolation_sourced from the surface of a dry-aged beef.</title>
        <authorList>
            <person name="Toyotome T."/>
            <person name="Hosono M."/>
            <person name="Torimaru M."/>
            <person name="Fukuda K."/>
            <person name="Mikami N."/>
        </authorList>
    </citation>
    <scope>NUCLEOTIDE SEQUENCE [LARGE SCALE GENOMIC DNA]</scope>
    <source>
        <strain evidence="8 9">KT1b</strain>
    </source>
</reference>
<proteinExistence type="predicted"/>
<dbReference type="Proteomes" id="UP001476247">
    <property type="component" value="Unassembled WGS sequence"/>
</dbReference>
<keyword evidence="5" id="KW-0175">Coiled coil</keyword>
<dbReference type="InterPro" id="IPR046347">
    <property type="entry name" value="bZIP_sf"/>
</dbReference>
<keyword evidence="2" id="KW-0805">Transcription regulation</keyword>
<comment type="caution">
    <text evidence="8">The sequence shown here is derived from an EMBL/GenBank/DDBJ whole genome shotgun (WGS) entry which is preliminary data.</text>
</comment>
<dbReference type="PANTHER" id="PTHR19304">
    <property type="entry name" value="CYCLIC-AMP RESPONSE ELEMENT BINDING PROTEIN"/>
    <property type="match status" value="1"/>
</dbReference>
<dbReference type="PRINTS" id="PR00042">
    <property type="entry name" value="LEUZIPPRFOS"/>
</dbReference>
<dbReference type="InterPro" id="IPR051027">
    <property type="entry name" value="bZIP_transcription_factors"/>
</dbReference>
<keyword evidence="4" id="KW-0539">Nucleus</keyword>
<dbReference type="InterPro" id="IPR004827">
    <property type="entry name" value="bZIP"/>
</dbReference>
<protein>
    <recommendedName>
        <fullName evidence="7">BZIP domain-containing protein</fullName>
    </recommendedName>
</protein>
<organism evidence="8 9">
    <name type="scientific">Helicostylum pulchrum</name>
    <dbReference type="NCBI Taxonomy" id="562976"/>
    <lineage>
        <taxon>Eukaryota</taxon>
        <taxon>Fungi</taxon>
        <taxon>Fungi incertae sedis</taxon>
        <taxon>Mucoromycota</taxon>
        <taxon>Mucoromycotina</taxon>
        <taxon>Mucoromycetes</taxon>
        <taxon>Mucorales</taxon>
        <taxon>Mucorineae</taxon>
        <taxon>Mucoraceae</taxon>
        <taxon>Helicostylum</taxon>
    </lineage>
</organism>
<name>A0ABP9Y290_9FUNG</name>
<dbReference type="InterPro" id="IPR000837">
    <property type="entry name" value="AP-1"/>
</dbReference>
<feature type="region of interest" description="Disordered" evidence="6">
    <location>
        <begin position="1"/>
        <end position="60"/>
    </location>
</feature>
<dbReference type="SMART" id="SM00338">
    <property type="entry name" value="BRLZ"/>
    <property type="match status" value="1"/>
</dbReference>
<evidence type="ECO:0000256" key="3">
    <source>
        <dbReference type="ARBA" id="ARBA00023163"/>
    </source>
</evidence>
<sequence length="153" mass="18245">MTYQFEQQRPKEHSNSSQTQQQQYQYQAQFVNNSTKTSPRSKDSKKRARSFNKVPEDEEKRKKFLERNRLAALKCRQRKKQWLTNLQARVEYLANDNDQLQMETDALRKEILDLKTILVTHKECPQYNAELAANNTVMQPQPPVYHHNFSMNN</sequence>
<evidence type="ECO:0000256" key="1">
    <source>
        <dbReference type="ARBA" id="ARBA00004123"/>
    </source>
</evidence>
<keyword evidence="3" id="KW-0804">Transcription</keyword>
<dbReference type="EMBL" id="BAABUJ010000017">
    <property type="protein sequence ID" value="GAA5801106.1"/>
    <property type="molecule type" value="Genomic_DNA"/>
</dbReference>
<evidence type="ECO:0000313" key="9">
    <source>
        <dbReference type="Proteomes" id="UP001476247"/>
    </source>
</evidence>
<evidence type="ECO:0000256" key="2">
    <source>
        <dbReference type="ARBA" id="ARBA00023015"/>
    </source>
</evidence>
<accession>A0ABP9Y290</accession>